<dbReference type="AlphaFoldDB" id="A0A1I0SPQ3"/>
<organism evidence="3 4">
    <name type="scientific">Pedobacter suwonensis</name>
    <dbReference type="NCBI Taxonomy" id="332999"/>
    <lineage>
        <taxon>Bacteria</taxon>
        <taxon>Pseudomonadati</taxon>
        <taxon>Bacteroidota</taxon>
        <taxon>Sphingobacteriia</taxon>
        <taxon>Sphingobacteriales</taxon>
        <taxon>Sphingobacteriaceae</taxon>
        <taxon>Pedobacter</taxon>
    </lineage>
</organism>
<dbReference type="Pfam" id="PF07944">
    <property type="entry name" value="Beta-AFase-like_GH127_cat"/>
    <property type="match status" value="1"/>
</dbReference>
<keyword evidence="4" id="KW-1185">Reference proteome</keyword>
<dbReference type="SUPFAM" id="SSF48208">
    <property type="entry name" value="Six-hairpin glycosidases"/>
    <property type="match status" value="1"/>
</dbReference>
<dbReference type="EMBL" id="FOJM01000002">
    <property type="protein sequence ID" value="SFA40756.1"/>
    <property type="molecule type" value="Genomic_DNA"/>
</dbReference>
<dbReference type="Pfam" id="PF20736">
    <property type="entry name" value="Glyco_hydro127M"/>
    <property type="match status" value="1"/>
</dbReference>
<evidence type="ECO:0008006" key="5">
    <source>
        <dbReference type="Google" id="ProtNLM"/>
    </source>
</evidence>
<dbReference type="STRING" id="332999.SAMN04488511_102158"/>
<dbReference type="PANTHER" id="PTHR31151">
    <property type="entry name" value="PROLINE-TRNA LIGASE (DUF1680)"/>
    <property type="match status" value="1"/>
</dbReference>
<accession>A0A1I0SPQ3</accession>
<dbReference type="GO" id="GO:0005975">
    <property type="term" value="P:carbohydrate metabolic process"/>
    <property type="evidence" value="ECO:0007669"/>
    <property type="project" value="InterPro"/>
</dbReference>
<dbReference type="InterPro" id="IPR008928">
    <property type="entry name" value="6-hairpin_glycosidase_sf"/>
</dbReference>
<evidence type="ECO:0000259" key="1">
    <source>
        <dbReference type="Pfam" id="PF07944"/>
    </source>
</evidence>
<feature type="domain" description="Non-reducing end beta-L-arabinofuranosidase-like GH127 middle" evidence="2">
    <location>
        <begin position="448"/>
        <end position="539"/>
    </location>
</feature>
<dbReference type="InterPro" id="IPR049046">
    <property type="entry name" value="Beta-AFase-like_GH127_middle"/>
</dbReference>
<proteinExistence type="predicted"/>
<dbReference type="InterPro" id="IPR012878">
    <property type="entry name" value="Beta-AFase-like_GH127_cat"/>
</dbReference>
<gene>
    <name evidence="3" type="ORF">SAMN04488511_102158</name>
</gene>
<dbReference type="PANTHER" id="PTHR31151:SF0">
    <property type="entry name" value="PROLINE-TRNA LIGASE (DUF1680)"/>
    <property type="match status" value="1"/>
</dbReference>
<evidence type="ECO:0000313" key="3">
    <source>
        <dbReference type="EMBL" id="SFA40756.1"/>
    </source>
</evidence>
<reference evidence="4" key="1">
    <citation type="submission" date="2016-10" db="EMBL/GenBank/DDBJ databases">
        <authorList>
            <person name="Varghese N."/>
            <person name="Submissions S."/>
        </authorList>
    </citation>
    <scope>NUCLEOTIDE SEQUENCE [LARGE SCALE GENOMIC DNA]</scope>
    <source>
        <strain evidence="4">DSM 18130</strain>
    </source>
</reference>
<sequence>MMPLKRNVIKKMSSGIIIFAVIYLFIPQNIHAQTVQYSRGVSAFQANDVLLDPSWVKDREELNTNYLLTLDPDRLLHNFKINAGLPSLAKPLGGWEAPDIGLRGHFTGHYLSAVSLLVEQHKSPLLRQRLIYMIDELYKCQQALGKGYLSAFPERDFDTLEKTFGNVWAPYYTYHKIMQGLLDVYTHTGNQKAYTMVNLMASYVQNRMARLDSQSIEKILYTVGANPGNEVGPMNEVMYNLYQVSHKPEHLALAKLFDRDWFFRPLAENQDILSGLHSNTHLVLVNGFVQRAIITGESAYLNASKNFWNMLMHHHAYANGSSSGPRPNVTSPTSLTAEHWGVPDHLSNTMTKEIAESCVSHNSQKLTSYLFCQDQQPVYAETYMNTFYNSVMALQNGNTGAVVYHLPLGSPREKKFLKEDDFRCCNGTSIEAFASLNKGIYYHDATSVWINLYVPSTLNWKEQKFALQQEGNFPTDSTVTFTIKSAKTEALKLNLLIPSWSEGTAVYINGKRESPAPAAGTYLSLNRTWKAGDQIKLVFHYRFHLEAMPDDENVFAIFYGPTLLAAETDAEFVLKGSKQEILKNMNQEGKDCFKLRNANNTFTLRPLYDISNQAYGVYATLRNY</sequence>
<feature type="domain" description="Non-reducing end beta-L-arabinofuranosidase-like GH127 catalytic" evidence="1">
    <location>
        <begin position="48"/>
        <end position="437"/>
    </location>
</feature>
<name>A0A1I0SPQ3_9SPHI</name>
<dbReference type="Proteomes" id="UP000198836">
    <property type="component" value="Unassembled WGS sequence"/>
</dbReference>
<evidence type="ECO:0000259" key="2">
    <source>
        <dbReference type="Pfam" id="PF20736"/>
    </source>
</evidence>
<protein>
    <recommendedName>
        <fullName evidence="5">DUF1680 family protein</fullName>
    </recommendedName>
</protein>
<evidence type="ECO:0000313" key="4">
    <source>
        <dbReference type="Proteomes" id="UP000198836"/>
    </source>
</evidence>